<gene>
    <name evidence="2" type="ORF">VNO77_17387</name>
</gene>
<evidence type="ECO:0000256" key="1">
    <source>
        <dbReference type="SAM" id="SignalP"/>
    </source>
</evidence>
<keyword evidence="3" id="KW-1185">Reference proteome</keyword>
<keyword evidence="1" id="KW-0732">Signal</keyword>
<evidence type="ECO:0000313" key="2">
    <source>
        <dbReference type="EMBL" id="KAK7336837.1"/>
    </source>
</evidence>
<comment type="caution">
    <text evidence="2">The sequence shown here is derived from an EMBL/GenBank/DDBJ whole genome shotgun (WGS) entry which is preliminary data.</text>
</comment>
<dbReference type="AlphaFoldDB" id="A0AAN9LIV7"/>
<reference evidence="2 3" key="1">
    <citation type="submission" date="2024-01" db="EMBL/GenBank/DDBJ databases">
        <title>The genomes of 5 underutilized Papilionoideae crops provide insights into root nodulation and disease resistanc.</title>
        <authorList>
            <person name="Jiang F."/>
        </authorList>
    </citation>
    <scope>NUCLEOTIDE SEQUENCE [LARGE SCALE GENOMIC DNA]</scope>
    <source>
        <strain evidence="2">LVBAO_FW01</strain>
        <tissue evidence="2">Leaves</tissue>
    </source>
</reference>
<proteinExistence type="predicted"/>
<feature type="signal peptide" evidence="1">
    <location>
        <begin position="1"/>
        <end position="17"/>
    </location>
</feature>
<accession>A0AAN9LIV7</accession>
<dbReference type="EMBL" id="JAYMYQ010000004">
    <property type="protein sequence ID" value="KAK7336837.1"/>
    <property type="molecule type" value="Genomic_DNA"/>
</dbReference>
<protein>
    <submittedName>
        <fullName evidence="2">Uncharacterized protein</fullName>
    </submittedName>
</protein>
<organism evidence="2 3">
    <name type="scientific">Canavalia gladiata</name>
    <name type="common">Sword bean</name>
    <name type="synonym">Dolichos gladiatus</name>
    <dbReference type="NCBI Taxonomy" id="3824"/>
    <lineage>
        <taxon>Eukaryota</taxon>
        <taxon>Viridiplantae</taxon>
        <taxon>Streptophyta</taxon>
        <taxon>Embryophyta</taxon>
        <taxon>Tracheophyta</taxon>
        <taxon>Spermatophyta</taxon>
        <taxon>Magnoliopsida</taxon>
        <taxon>eudicotyledons</taxon>
        <taxon>Gunneridae</taxon>
        <taxon>Pentapetalae</taxon>
        <taxon>rosids</taxon>
        <taxon>fabids</taxon>
        <taxon>Fabales</taxon>
        <taxon>Fabaceae</taxon>
        <taxon>Papilionoideae</taxon>
        <taxon>50 kb inversion clade</taxon>
        <taxon>NPAAA clade</taxon>
        <taxon>indigoferoid/millettioid clade</taxon>
        <taxon>Phaseoleae</taxon>
        <taxon>Canavalia</taxon>
    </lineage>
</organism>
<dbReference type="Proteomes" id="UP001367508">
    <property type="component" value="Unassembled WGS sequence"/>
</dbReference>
<feature type="chain" id="PRO_5042823507" evidence="1">
    <location>
        <begin position="18"/>
        <end position="120"/>
    </location>
</feature>
<sequence>MTHADLLTPCLSRKVCLLELLLLTRFQVDELTFELDTMGPVLANHLHASNNEVTGEMKNNGFEVRVMLFILAIFVASPKSEVACRPLLLHRHHRSTENGLLFQSLPNGLSPPSKGSHVHT</sequence>
<evidence type="ECO:0000313" key="3">
    <source>
        <dbReference type="Proteomes" id="UP001367508"/>
    </source>
</evidence>
<name>A0AAN9LIV7_CANGL</name>